<gene>
    <name evidence="6" type="ORF">Mgra_00006638</name>
</gene>
<dbReference type="InterPro" id="IPR050316">
    <property type="entry name" value="Tyrosinase/Hemocyanin"/>
</dbReference>
<feature type="domain" description="Tyrosinase copper-binding" evidence="4">
    <location>
        <begin position="152"/>
        <end position="169"/>
    </location>
</feature>
<evidence type="ECO:0000256" key="3">
    <source>
        <dbReference type="SAM" id="SignalP"/>
    </source>
</evidence>
<keyword evidence="1" id="KW-0479">Metal-binding</keyword>
<dbReference type="AlphaFoldDB" id="A0A8S9ZKX1"/>
<dbReference type="PANTHER" id="PTHR11474:SF126">
    <property type="entry name" value="TYROSINASE-LIKE PROTEIN TYR-1-RELATED"/>
    <property type="match status" value="1"/>
</dbReference>
<evidence type="ECO:0000313" key="7">
    <source>
        <dbReference type="Proteomes" id="UP000605970"/>
    </source>
</evidence>
<dbReference type="InterPro" id="IPR002227">
    <property type="entry name" value="Tyrosinase_Cu-bd"/>
</dbReference>
<proteinExistence type="predicted"/>
<name>A0A8S9ZKX1_9BILA</name>
<dbReference type="Proteomes" id="UP000605970">
    <property type="component" value="Unassembled WGS sequence"/>
</dbReference>
<dbReference type="PANTHER" id="PTHR11474">
    <property type="entry name" value="TYROSINASE FAMILY MEMBER"/>
    <property type="match status" value="1"/>
</dbReference>
<dbReference type="SUPFAM" id="SSF48056">
    <property type="entry name" value="Di-copper centre-containing domain"/>
    <property type="match status" value="1"/>
</dbReference>
<dbReference type="EMBL" id="JABEBT010000066">
    <property type="protein sequence ID" value="KAF7634008.1"/>
    <property type="molecule type" value="Genomic_DNA"/>
</dbReference>
<evidence type="ECO:0000313" key="6">
    <source>
        <dbReference type="EMBL" id="KAF7634008.1"/>
    </source>
</evidence>
<organism evidence="6 7">
    <name type="scientific">Meloidogyne graminicola</name>
    <dbReference type="NCBI Taxonomy" id="189291"/>
    <lineage>
        <taxon>Eukaryota</taxon>
        <taxon>Metazoa</taxon>
        <taxon>Ecdysozoa</taxon>
        <taxon>Nematoda</taxon>
        <taxon>Chromadorea</taxon>
        <taxon>Rhabditida</taxon>
        <taxon>Tylenchina</taxon>
        <taxon>Tylenchomorpha</taxon>
        <taxon>Tylenchoidea</taxon>
        <taxon>Meloidogynidae</taxon>
        <taxon>Meloidogyninae</taxon>
        <taxon>Meloidogyne</taxon>
    </lineage>
</organism>
<dbReference type="Gene3D" id="1.10.1280.10">
    <property type="entry name" value="Di-copper center containing domain from catechol oxidase"/>
    <property type="match status" value="1"/>
</dbReference>
<protein>
    <submittedName>
        <fullName evidence="6">Tyrosinase_Cu-bd domain-containing protein</fullName>
    </submittedName>
</protein>
<evidence type="ECO:0000259" key="4">
    <source>
        <dbReference type="PROSITE" id="PS00497"/>
    </source>
</evidence>
<dbReference type="InterPro" id="IPR008922">
    <property type="entry name" value="Di-copper_centre_dom_sf"/>
</dbReference>
<dbReference type="OrthoDB" id="6132182at2759"/>
<evidence type="ECO:0000256" key="2">
    <source>
        <dbReference type="ARBA" id="ARBA00023008"/>
    </source>
</evidence>
<keyword evidence="7" id="KW-1185">Reference proteome</keyword>
<dbReference type="PRINTS" id="PR00092">
    <property type="entry name" value="TYROSINASE"/>
</dbReference>
<sequence>MLFSKLLIILIFFNYFNCNLSQEKFDCNKETTVALKQVCEKQMKRINLGETAENKDPKYLPNATEGILPSRPELECFDQKCICNYYGGKIKGSDCILSNGQKVQKAIRKEIRMLTDKERNDIFNTIKEMKKRGDYDYIALIHRLAFANGGAHYGCAFFGWHREYMKRFEILLRKNNPTLALPYWDSTLDGRLPNPADSILFTEQFLGTTNSQGYVTTGPFTPWKTIEGDPYITRNVGVKGSCFTEYDIQWTLAQTKIEDVLTYTSSRRECPVTPKWNWFEFVHGNPHLFIGGDMATFIPNKPANDPIFFFYHCFVDAVFELWRQKAQNRNQRSNDYPADLATCESITHFKNANMTQFSPLKNLDGLRNEYTDNLFEYAPRPSCTLEKECDSKYLFCDRSHSFPPLCVSKVRLGGNCQGFVNGEDVCLNSNCVNGTCVVNT</sequence>
<dbReference type="Pfam" id="PF00264">
    <property type="entry name" value="Tyrosinase"/>
    <property type="match status" value="1"/>
</dbReference>
<accession>A0A8S9ZKX1</accession>
<dbReference type="GO" id="GO:0046872">
    <property type="term" value="F:metal ion binding"/>
    <property type="evidence" value="ECO:0007669"/>
    <property type="project" value="UniProtKB-KW"/>
</dbReference>
<evidence type="ECO:0000256" key="1">
    <source>
        <dbReference type="ARBA" id="ARBA00022723"/>
    </source>
</evidence>
<dbReference type="PROSITE" id="PS00497">
    <property type="entry name" value="TYROSINASE_1"/>
    <property type="match status" value="1"/>
</dbReference>
<dbReference type="GO" id="GO:0016491">
    <property type="term" value="F:oxidoreductase activity"/>
    <property type="evidence" value="ECO:0007669"/>
    <property type="project" value="InterPro"/>
</dbReference>
<keyword evidence="3" id="KW-0732">Signal</keyword>
<keyword evidence="2" id="KW-0186">Copper</keyword>
<reference evidence="6" key="1">
    <citation type="journal article" date="2020" name="Ecol. Evol.">
        <title>Genome structure and content of the rice root-knot nematode (Meloidogyne graminicola).</title>
        <authorList>
            <person name="Phan N.T."/>
            <person name="Danchin E.G.J."/>
            <person name="Klopp C."/>
            <person name="Perfus-Barbeoch L."/>
            <person name="Kozlowski D.K."/>
            <person name="Koutsovoulos G.D."/>
            <person name="Lopez-Roques C."/>
            <person name="Bouchez O."/>
            <person name="Zahm M."/>
            <person name="Besnard G."/>
            <person name="Bellafiore S."/>
        </authorList>
    </citation>
    <scope>NUCLEOTIDE SEQUENCE</scope>
    <source>
        <strain evidence="6">VN-18</strain>
    </source>
</reference>
<comment type="caution">
    <text evidence="6">The sequence shown here is derived from an EMBL/GenBank/DDBJ whole genome shotgun (WGS) entry which is preliminary data.</text>
</comment>
<feature type="signal peptide" evidence="3">
    <location>
        <begin position="1"/>
        <end position="21"/>
    </location>
</feature>
<evidence type="ECO:0000259" key="5">
    <source>
        <dbReference type="PROSITE" id="PS00498"/>
    </source>
</evidence>
<feature type="chain" id="PRO_5035872588" evidence="3">
    <location>
        <begin position="22"/>
        <end position="440"/>
    </location>
</feature>
<feature type="domain" description="Tyrosinase copper-binding" evidence="5">
    <location>
        <begin position="305"/>
        <end position="316"/>
    </location>
</feature>
<dbReference type="PROSITE" id="PS00498">
    <property type="entry name" value="TYROSINASE_2"/>
    <property type="match status" value="1"/>
</dbReference>